<evidence type="ECO:0000259" key="4">
    <source>
        <dbReference type="Pfam" id="PF00294"/>
    </source>
</evidence>
<evidence type="ECO:0000256" key="2">
    <source>
        <dbReference type="ARBA" id="ARBA00022679"/>
    </source>
</evidence>
<reference evidence="5 6" key="1">
    <citation type="submission" date="2020-03" db="EMBL/GenBank/DDBJ databases">
        <title>Sphingomonas sp. nov., isolated from fish.</title>
        <authorList>
            <person name="Hyun D.-W."/>
            <person name="Bae J.-W."/>
        </authorList>
    </citation>
    <scope>NUCLEOTIDE SEQUENCE [LARGE SCALE GENOMIC DNA]</scope>
    <source>
        <strain evidence="5 6">HDW15C</strain>
    </source>
</reference>
<dbReference type="PROSITE" id="PS00584">
    <property type="entry name" value="PFKB_KINASES_2"/>
    <property type="match status" value="1"/>
</dbReference>
<comment type="similarity">
    <text evidence="1">Belongs to the carbohydrate kinase PfkB family.</text>
</comment>
<dbReference type="InterPro" id="IPR052700">
    <property type="entry name" value="Carb_kinase_PfkB-like"/>
</dbReference>
<keyword evidence="2" id="KW-0808">Transferase</keyword>
<dbReference type="Gene3D" id="3.40.1190.20">
    <property type="match status" value="1"/>
</dbReference>
<dbReference type="PANTHER" id="PTHR43320">
    <property type="entry name" value="SUGAR KINASE"/>
    <property type="match status" value="1"/>
</dbReference>
<dbReference type="KEGG" id="ssin:G7078_03680"/>
<dbReference type="SUPFAM" id="SSF53613">
    <property type="entry name" value="Ribokinase-like"/>
    <property type="match status" value="1"/>
</dbReference>
<organism evidence="5 6">
    <name type="scientific">Sphingomonas sinipercae</name>
    <dbReference type="NCBI Taxonomy" id="2714944"/>
    <lineage>
        <taxon>Bacteria</taxon>
        <taxon>Pseudomonadati</taxon>
        <taxon>Pseudomonadota</taxon>
        <taxon>Alphaproteobacteria</taxon>
        <taxon>Sphingomonadales</taxon>
        <taxon>Sphingomonadaceae</taxon>
        <taxon>Sphingomonas</taxon>
    </lineage>
</organism>
<gene>
    <name evidence="5" type="ORF">G7078_03680</name>
</gene>
<evidence type="ECO:0000313" key="5">
    <source>
        <dbReference type="EMBL" id="QIL01976.1"/>
    </source>
</evidence>
<dbReference type="CDD" id="cd01168">
    <property type="entry name" value="adenosine_kinase"/>
    <property type="match status" value="1"/>
</dbReference>
<dbReference type="EMBL" id="CP049871">
    <property type="protein sequence ID" value="QIL01976.1"/>
    <property type="molecule type" value="Genomic_DNA"/>
</dbReference>
<dbReference type="GO" id="GO:0016301">
    <property type="term" value="F:kinase activity"/>
    <property type="evidence" value="ECO:0007669"/>
    <property type="project" value="UniProtKB-KW"/>
</dbReference>
<name>A0A6G7ZM52_9SPHN</name>
<evidence type="ECO:0000256" key="1">
    <source>
        <dbReference type="ARBA" id="ARBA00010688"/>
    </source>
</evidence>
<dbReference type="AlphaFoldDB" id="A0A6G7ZM52"/>
<dbReference type="Pfam" id="PF00294">
    <property type="entry name" value="PfkB"/>
    <property type="match status" value="1"/>
</dbReference>
<protein>
    <submittedName>
        <fullName evidence="5">Adenosine kinase</fullName>
    </submittedName>
</protein>
<dbReference type="InterPro" id="IPR029056">
    <property type="entry name" value="Ribokinase-like"/>
</dbReference>
<dbReference type="RefSeq" id="WP_166093113.1">
    <property type="nucleotide sequence ID" value="NZ_CP049871.1"/>
</dbReference>
<proteinExistence type="inferred from homology"/>
<keyword evidence="3 5" id="KW-0418">Kinase</keyword>
<dbReference type="InterPro" id="IPR011611">
    <property type="entry name" value="PfkB_dom"/>
</dbReference>
<sequence length="328" mass="34026">MTSCSLDVVAIGDAIVDVIATCDDAFLVARGLRKGSMQLLDTDAADDLYSAMGVAREMSGGSAANSMAGVAALGGRAAFIGQVASDQLGEIFTHDMRALGVRFDTPPIGDDLPTGRCLILVTPDAQRTMNTSPGASHELTVAALDEDLIRSAAVTFLEGYLWGPEKPREAMLHAARLAHDAGRKVAFTLSESLCIAGRREGVLGMIDGGVVDILFANEDEALLLAGTDDIETALAALRPKVETLVVTCGADGALAMRGPDRVTVSAAPVDKVVDTTGAGDLFAAGFLTAHSRGHGLERCLEAGAQAAAEIISHFGARPEADLKQLVRL</sequence>
<keyword evidence="6" id="KW-1185">Reference proteome</keyword>
<dbReference type="InterPro" id="IPR002173">
    <property type="entry name" value="Carboh/pur_kinase_PfkB_CS"/>
</dbReference>
<accession>A0A6G7ZM52</accession>
<evidence type="ECO:0000256" key="3">
    <source>
        <dbReference type="ARBA" id="ARBA00022777"/>
    </source>
</evidence>
<dbReference type="PANTHER" id="PTHR43320:SF3">
    <property type="entry name" value="CARBOHYDRATE KINASE PFKB DOMAIN-CONTAINING PROTEIN"/>
    <property type="match status" value="1"/>
</dbReference>
<evidence type="ECO:0000313" key="6">
    <source>
        <dbReference type="Proteomes" id="UP000502502"/>
    </source>
</evidence>
<dbReference type="Proteomes" id="UP000502502">
    <property type="component" value="Chromosome"/>
</dbReference>
<feature type="domain" description="Carbohydrate kinase PfkB" evidence="4">
    <location>
        <begin position="57"/>
        <end position="318"/>
    </location>
</feature>